<sequence length="29" mass="3360">MFTLKDWKNANKAKQYLQSEDEGDSVPCI</sequence>
<accession>A0A0E9PXQ3</accession>
<reference evidence="1" key="1">
    <citation type="submission" date="2014-11" db="EMBL/GenBank/DDBJ databases">
        <authorList>
            <person name="Amaro Gonzalez C."/>
        </authorList>
    </citation>
    <scope>NUCLEOTIDE SEQUENCE</scope>
</reference>
<proteinExistence type="predicted"/>
<evidence type="ECO:0000313" key="1">
    <source>
        <dbReference type="EMBL" id="JAH09072.1"/>
    </source>
</evidence>
<organism evidence="1">
    <name type="scientific">Anguilla anguilla</name>
    <name type="common">European freshwater eel</name>
    <name type="synonym">Muraena anguilla</name>
    <dbReference type="NCBI Taxonomy" id="7936"/>
    <lineage>
        <taxon>Eukaryota</taxon>
        <taxon>Metazoa</taxon>
        <taxon>Chordata</taxon>
        <taxon>Craniata</taxon>
        <taxon>Vertebrata</taxon>
        <taxon>Euteleostomi</taxon>
        <taxon>Actinopterygii</taxon>
        <taxon>Neopterygii</taxon>
        <taxon>Teleostei</taxon>
        <taxon>Anguilliformes</taxon>
        <taxon>Anguillidae</taxon>
        <taxon>Anguilla</taxon>
    </lineage>
</organism>
<reference evidence="1" key="2">
    <citation type="journal article" date="2015" name="Fish Shellfish Immunol.">
        <title>Early steps in the European eel (Anguilla anguilla)-Vibrio vulnificus interaction in the gills: Role of the RtxA13 toxin.</title>
        <authorList>
            <person name="Callol A."/>
            <person name="Pajuelo D."/>
            <person name="Ebbesson L."/>
            <person name="Teles M."/>
            <person name="MacKenzie S."/>
            <person name="Amaro C."/>
        </authorList>
    </citation>
    <scope>NUCLEOTIDE SEQUENCE</scope>
</reference>
<dbReference type="AlphaFoldDB" id="A0A0E9PXQ3"/>
<dbReference type="EMBL" id="GBXM01099505">
    <property type="protein sequence ID" value="JAH09072.1"/>
    <property type="molecule type" value="Transcribed_RNA"/>
</dbReference>
<protein>
    <submittedName>
        <fullName evidence="1">Uncharacterized protein</fullName>
    </submittedName>
</protein>
<name>A0A0E9PXQ3_ANGAN</name>